<dbReference type="GO" id="GO:0022857">
    <property type="term" value="F:transmembrane transporter activity"/>
    <property type="evidence" value="ECO:0007669"/>
    <property type="project" value="InterPro"/>
</dbReference>
<feature type="transmembrane region" description="Helical" evidence="5">
    <location>
        <begin position="164"/>
        <end position="181"/>
    </location>
</feature>
<dbReference type="SUPFAM" id="SSF103473">
    <property type="entry name" value="MFS general substrate transporter"/>
    <property type="match status" value="1"/>
</dbReference>
<proteinExistence type="predicted"/>
<dbReference type="GO" id="GO:0016020">
    <property type="term" value="C:membrane"/>
    <property type="evidence" value="ECO:0007669"/>
    <property type="project" value="UniProtKB-SubCell"/>
</dbReference>
<evidence type="ECO:0000256" key="2">
    <source>
        <dbReference type="ARBA" id="ARBA00022692"/>
    </source>
</evidence>
<evidence type="ECO:0000259" key="6">
    <source>
        <dbReference type="PROSITE" id="PS50850"/>
    </source>
</evidence>
<dbReference type="InterPro" id="IPR011701">
    <property type="entry name" value="MFS"/>
</dbReference>
<reference evidence="8" key="1">
    <citation type="submission" date="2016-11" db="UniProtKB">
        <authorList>
            <consortium name="WormBaseParasite"/>
        </authorList>
    </citation>
    <scope>IDENTIFICATION</scope>
</reference>
<evidence type="ECO:0000256" key="4">
    <source>
        <dbReference type="ARBA" id="ARBA00023136"/>
    </source>
</evidence>
<comment type="subcellular location">
    <subcellularLocation>
        <location evidence="1">Membrane</location>
        <topology evidence="1">Multi-pass membrane protein</topology>
    </subcellularLocation>
</comment>
<keyword evidence="2 5" id="KW-0812">Transmembrane</keyword>
<dbReference type="Pfam" id="PF07690">
    <property type="entry name" value="MFS_1"/>
    <property type="match status" value="1"/>
</dbReference>
<dbReference type="PANTHER" id="PTHR11662">
    <property type="entry name" value="SOLUTE CARRIER FAMILY 17"/>
    <property type="match status" value="1"/>
</dbReference>
<name>A0A1I7XP14_HETBA</name>
<organism evidence="7 8">
    <name type="scientific">Heterorhabditis bacteriophora</name>
    <name type="common">Entomopathogenic nematode worm</name>
    <dbReference type="NCBI Taxonomy" id="37862"/>
    <lineage>
        <taxon>Eukaryota</taxon>
        <taxon>Metazoa</taxon>
        <taxon>Ecdysozoa</taxon>
        <taxon>Nematoda</taxon>
        <taxon>Chromadorea</taxon>
        <taxon>Rhabditida</taxon>
        <taxon>Rhabditina</taxon>
        <taxon>Rhabditomorpha</taxon>
        <taxon>Strongyloidea</taxon>
        <taxon>Heterorhabditidae</taxon>
        <taxon>Heterorhabditis</taxon>
    </lineage>
</organism>
<evidence type="ECO:0000313" key="8">
    <source>
        <dbReference type="WBParaSite" id="Hba_19218"/>
    </source>
</evidence>
<dbReference type="GO" id="GO:0006820">
    <property type="term" value="P:monoatomic anion transport"/>
    <property type="evidence" value="ECO:0007669"/>
    <property type="project" value="TreeGrafter"/>
</dbReference>
<dbReference type="Proteomes" id="UP000095283">
    <property type="component" value="Unplaced"/>
</dbReference>
<feature type="transmembrane region" description="Helical" evidence="5">
    <location>
        <begin position="298"/>
        <end position="317"/>
    </location>
</feature>
<keyword evidence="7" id="KW-1185">Reference proteome</keyword>
<dbReference type="PANTHER" id="PTHR11662:SF60">
    <property type="entry name" value="MAJOR FACILITATOR SUPERFAMILY (MFS) PROFILE DOMAIN-CONTAINING PROTEIN"/>
    <property type="match status" value="1"/>
</dbReference>
<evidence type="ECO:0000256" key="1">
    <source>
        <dbReference type="ARBA" id="ARBA00004141"/>
    </source>
</evidence>
<dbReference type="WBParaSite" id="Hba_19218">
    <property type="protein sequence ID" value="Hba_19218"/>
    <property type="gene ID" value="Hba_19218"/>
</dbReference>
<dbReference type="Gene3D" id="1.20.1250.20">
    <property type="entry name" value="MFS general substrate transporter like domains"/>
    <property type="match status" value="1"/>
</dbReference>
<accession>A0A1I7XP14</accession>
<feature type="domain" description="Major facilitator superfamily (MFS) profile" evidence="6">
    <location>
        <begin position="1"/>
        <end position="354"/>
    </location>
</feature>
<dbReference type="AlphaFoldDB" id="A0A1I7XP14"/>
<feature type="transmembrane region" description="Helical" evidence="5">
    <location>
        <begin position="187"/>
        <end position="213"/>
    </location>
</feature>
<feature type="transmembrane region" description="Helical" evidence="5">
    <location>
        <begin position="20"/>
        <end position="52"/>
    </location>
</feature>
<dbReference type="PROSITE" id="PS50850">
    <property type="entry name" value="MFS"/>
    <property type="match status" value="1"/>
</dbReference>
<evidence type="ECO:0000256" key="3">
    <source>
        <dbReference type="ARBA" id="ARBA00022989"/>
    </source>
</evidence>
<evidence type="ECO:0000256" key="5">
    <source>
        <dbReference type="SAM" id="Phobius"/>
    </source>
</evidence>
<keyword evidence="3 5" id="KW-1133">Transmembrane helix</keyword>
<protein>
    <submittedName>
        <fullName evidence="8">MFS domain-containing protein</fullName>
    </submittedName>
</protein>
<dbReference type="InterPro" id="IPR050382">
    <property type="entry name" value="MFS_Na/Anion_cotransporter"/>
</dbReference>
<sequence>MLSTFPSGLAIDRYSVRHLLLFSVLLLSTASILLPLCADFMGPVAVVCLRFLMGFGEGMMIPGINGMITGWIPLHEKSTAASLFTSGNQLAGIMGNPMSAELCASSLRWPAVFYFSGNSLVIYDFFCSFSCSNLLRDYGKYDACLDTCLYSCLFQGCIISRSQTAMVLMSVCFFLLAQTANCSTHGLALFFLCAICASFGLSISGFLTSLLSIAPNYIGTMSSINQMIAQRDIFGVDVVGCLGYTHECVCLGLSCIIYFPSPVTIFHKKFFLRFAGRVATPQLITYFKSTGTAEEWKGILVVYSVMTFVSAVVFLIWGSGDIQPWNNPSKELDAENIASPFMDKSVLLEQETIN</sequence>
<dbReference type="InterPro" id="IPR036259">
    <property type="entry name" value="MFS_trans_sf"/>
</dbReference>
<evidence type="ECO:0000313" key="7">
    <source>
        <dbReference type="Proteomes" id="UP000095283"/>
    </source>
</evidence>
<dbReference type="InterPro" id="IPR020846">
    <property type="entry name" value="MFS_dom"/>
</dbReference>
<keyword evidence="4 5" id="KW-0472">Membrane</keyword>